<evidence type="ECO:0000256" key="1">
    <source>
        <dbReference type="SAM" id="Phobius"/>
    </source>
</evidence>
<keyword evidence="1" id="KW-1133">Transmembrane helix</keyword>
<proteinExistence type="predicted"/>
<organism evidence="2 3">
    <name type="scientific">Hymenoscyphus fraxineus</name>
    <dbReference type="NCBI Taxonomy" id="746836"/>
    <lineage>
        <taxon>Eukaryota</taxon>
        <taxon>Fungi</taxon>
        <taxon>Dikarya</taxon>
        <taxon>Ascomycota</taxon>
        <taxon>Pezizomycotina</taxon>
        <taxon>Leotiomycetes</taxon>
        <taxon>Helotiales</taxon>
        <taxon>Helotiaceae</taxon>
        <taxon>Hymenoscyphus</taxon>
    </lineage>
</organism>
<name>A0A9N9KUR2_9HELO</name>
<dbReference type="Proteomes" id="UP000696280">
    <property type="component" value="Unassembled WGS sequence"/>
</dbReference>
<sequence length="143" mass="16187">MLFQTFLSDLWSTITILLLNILVLIFFCISKVLTGAYWALVVIVSLCIVVLVPFYIFEWFRLSNHRHHHHSDTQTLCTKSEGDLTAEMLEEMMDSDTHGKPLPNDEDPAFEAIVTFTTTPDQLRFLPIIPSIASAVLFVTTVG</sequence>
<accession>A0A9N9KUR2</accession>
<feature type="transmembrane region" description="Helical" evidence="1">
    <location>
        <begin position="36"/>
        <end position="57"/>
    </location>
</feature>
<dbReference type="AlphaFoldDB" id="A0A9N9KUR2"/>
<reference evidence="2" key="1">
    <citation type="submission" date="2021-07" db="EMBL/GenBank/DDBJ databases">
        <authorList>
            <person name="Durling M."/>
        </authorList>
    </citation>
    <scope>NUCLEOTIDE SEQUENCE</scope>
</reference>
<evidence type="ECO:0000313" key="3">
    <source>
        <dbReference type="Proteomes" id="UP000696280"/>
    </source>
</evidence>
<comment type="caution">
    <text evidence="2">The sequence shown here is derived from an EMBL/GenBank/DDBJ whole genome shotgun (WGS) entry which is preliminary data.</text>
</comment>
<gene>
    <name evidence="2" type="ORF">HYFRA_00009205</name>
</gene>
<dbReference type="EMBL" id="CAJVRL010000055">
    <property type="protein sequence ID" value="CAG8954101.1"/>
    <property type="molecule type" value="Genomic_DNA"/>
</dbReference>
<protein>
    <submittedName>
        <fullName evidence="2">Uncharacterized protein</fullName>
    </submittedName>
</protein>
<evidence type="ECO:0000313" key="2">
    <source>
        <dbReference type="EMBL" id="CAG8954101.1"/>
    </source>
</evidence>
<keyword evidence="1" id="KW-0472">Membrane</keyword>
<keyword evidence="1" id="KW-0812">Transmembrane</keyword>
<feature type="transmembrane region" description="Helical" evidence="1">
    <location>
        <begin position="6"/>
        <end position="29"/>
    </location>
</feature>
<keyword evidence="3" id="KW-1185">Reference proteome</keyword>